<dbReference type="RefSeq" id="WP_128535023.1">
    <property type="nucleotide sequence ID" value="NZ_SBIW01000007.1"/>
</dbReference>
<dbReference type="PANTHER" id="PTHR11851:SF49">
    <property type="entry name" value="MITOCHONDRIAL-PROCESSING PEPTIDASE SUBUNIT ALPHA"/>
    <property type="match status" value="1"/>
</dbReference>
<sequence length="952" mass="104309">MIRFLKSALMVPSLAFMALAATAQTAVGPKLVEKVTRKGTELVIPYEKYVLPNGLTIILAEDHSDPLVHVDVTYHVGSAREEIGKSGFAHFFEHMMFQGSEHVGNGDHFKIITEAGGTLNGSTNRDRTNYYETVPANQLEKMLWLESDRMGFLLDSVTQRKFEVQRATVKNERGQNYDNRPYGLASEVTSKNLYPYGHPYSWLTIGYIEELNKVGVNDLKNFFLRWYGPNNATISIGGDINAKQTLAWVQKYFGGIPRGPVVKNASFPAPVLTADRYVSYVDNYAKLPLLSVTYPGVKIYSKDMSPLDALSEIIGQGRNSIFYKNFVKTRKAAQASMSSSNTELAGEITIRVLPFPGQTLADAQKLVAESLTEFEKTGVTDDALTRFKASAEANAINDLASVSGKVSNLAQAQYLTGNPNQVGRELADIRAVTKEDVMRVYNQYIKGKPAVILSVLPKGGTIVAAAADNYTVNTAGYKAPDYGYNGLVYKKAKDDFNRTVKPGVGPNPSIKVPAIWSATTANGIQIIGTQNSEIPSVSMQMSIKGGGMYAVSNPAKAGVAGLVARMMNEDTKNYTAEQFNSELDKLGSNISIFAGSEEIAVSVSSLTKNLPKTMVLLQERLYNPKFTQDALDRIKKQTLEGFKQAKTQPAGVASTVYNKILYGTDNVRTYSTGGNEETVAAITLQDVQDYYDKYFTPSQTKIVIVGDVNEGTARGNLAFLNTWADKKVSIPTPAEGKTFEKTTLYLVDIPNAAQSEIRIGYLDKLNYNATGDYYKLGIANYILGGAFNSHINLNLREKKGWTYGARSGFSSSKNGGDFTASAGVLATATDSSVVEFMKEIRNYRANGITPDELKFTQTSIGQSDARRYETNGQKAAFLSRILEYNLKPTYVDEQNKILSTITQAEVNQLAAKYLNTDNMVILVVGDKTKILPGLQKLGYPIVELDADGKPKQ</sequence>
<proteinExistence type="inferred from homology"/>
<dbReference type="PANTHER" id="PTHR11851">
    <property type="entry name" value="METALLOPROTEASE"/>
    <property type="match status" value="1"/>
</dbReference>
<feature type="domain" description="Peptidase M16 N-terminal" evidence="3">
    <location>
        <begin position="57"/>
        <end position="172"/>
    </location>
</feature>
<evidence type="ECO:0000313" key="6">
    <source>
        <dbReference type="Proteomes" id="UP000286701"/>
    </source>
</evidence>
<feature type="domain" description="Peptidase M16 N-terminal" evidence="3">
    <location>
        <begin position="531"/>
        <end position="652"/>
    </location>
</feature>
<dbReference type="InterPro" id="IPR011765">
    <property type="entry name" value="Pept_M16_N"/>
</dbReference>
<evidence type="ECO:0000259" key="3">
    <source>
        <dbReference type="Pfam" id="PF00675"/>
    </source>
</evidence>
<dbReference type="Pfam" id="PF00675">
    <property type="entry name" value="Peptidase_M16"/>
    <property type="match status" value="2"/>
</dbReference>
<comment type="caution">
    <text evidence="5">The sequence shown here is derived from an EMBL/GenBank/DDBJ whole genome shotgun (WGS) entry which is preliminary data.</text>
</comment>
<dbReference type="Pfam" id="PF05193">
    <property type="entry name" value="Peptidase_M16_C"/>
    <property type="match status" value="2"/>
</dbReference>
<keyword evidence="6" id="KW-1185">Reference proteome</keyword>
<reference evidence="5 6" key="1">
    <citation type="submission" date="2019-01" db="EMBL/GenBank/DDBJ databases">
        <title>Mucilaginibacter antarcticum sp. nov., isolated from antarctic soil.</title>
        <authorList>
            <person name="Yan Y.-Q."/>
            <person name="Du Z.-J."/>
        </authorList>
    </citation>
    <scope>NUCLEOTIDE SEQUENCE [LARGE SCALE GENOMIC DNA]</scope>
    <source>
        <strain evidence="5 6">F01003</strain>
    </source>
</reference>
<dbReference type="EMBL" id="SBIW01000007">
    <property type="protein sequence ID" value="RWY50292.1"/>
    <property type="molecule type" value="Genomic_DNA"/>
</dbReference>
<dbReference type="Gene3D" id="3.30.830.10">
    <property type="entry name" value="Metalloenzyme, LuxS/M16 peptidase-like"/>
    <property type="match status" value="4"/>
</dbReference>
<keyword evidence="2" id="KW-0732">Signal</keyword>
<dbReference type="Proteomes" id="UP000286701">
    <property type="component" value="Unassembled WGS sequence"/>
</dbReference>
<dbReference type="InterPro" id="IPR011249">
    <property type="entry name" value="Metalloenz_LuxS/M16"/>
</dbReference>
<dbReference type="GO" id="GO:0046872">
    <property type="term" value="F:metal ion binding"/>
    <property type="evidence" value="ECO:0007669"/>
    <property type="project" value="InterPro"/>
</dbReference>
<feature type="domain" description="Peptidase M16 C-terminal" evidence="4">
    <location>
        <begin position="215"/>
        <end position="389"/>
    </location>
</feature>
<evidence type="ECO:0000259" key="4">
    <source>
        <dbReference type="Pfam" id="PF05193"/>
    </source>
</evidence>
<dbReference type="SUPFAM" id="SSF63411">
    <property type="entry name" value="LuxS/MPP-like metallohydrolase"/>
    <property type="match status" value="4"/>
</dbReference>
<protein>
    <submittedName>
        <fullName evidence="5">Insulinase family protein</fullName>
    </submittedName>
</protein>
<dbReference type="InterPro" id="IPR050361">
    <property type="entry name" value="MPP/UQCRC_Complex"/>
</dbReference>
<evidence type="ECO:0000256" key="2">
    <source>
        <dbReference type="SAM" id="SignalP"/>
    </source>
</evidence>
<evidence type="ECO:0000256" key="1">
    <source>
        <dbReference type="ARBA" id="ARBA00007261"/>
    </source>
</evidence>
<comment type="similarity">
    <text evidence="1">Belongs to the peptidase M16 family.</text>
</comment>
<feature type="chain" id="PRO_5018571417" evidence="2">
    <location>
        <begin position="24"/>
        <end position="952"/>
    </location>
</feature>
<feature type="domain" description="Peptidase M16 C-terminal" evidence="4">
    <location>
        <begin position="682"/>
        <end position="857"/>
    </location>
</feature>
<gene>
    <name evidence="5" type="ORF">EPL05_16220</name>
</gene>
<dbReference type="OrthoDB" id="9811314at2"/>
<feature type="signal peptide" evidence="2">
    <location>
        <begin position="1"/>
        <end position="23"/>
    </location>
</feature>
<accession>A0A3S4Y9F0</accession>
<dbReference type="InterPro" id="IPR007863">
    <property type="entry name" value="Peptidase_M16_C"/>
</dbReference>
<organism evidence="5 6">
    <name type="scientific">Mucilaginibacter gilvus</name>
    <dbReference type="NCBI Taxonomy" id="2305909"/>
    <lineage>
        <taxon>Bacteria</taxon>
        <taxon>Pseudomonadati</taxon>
        <taxon>Bacteroidota</taxon>
        <taxon>Sphingobacteriia</taxon>
        <taxon>Sphingobacteriales</taxon>
        <taxon>Sphingobacteriaceae</taxon>
        <taxon>Mucilaginibacter</taxon>
    </lineage>
</organism>
<evidence type="ECO:0000313" key="5">
    <source>
        <dbReference type="EMBL" id="RWY50292.1"/>
    </source>
</evidence>
<dbReference type="AlphaFoldDB" id="A0A3S4Y9F0"/>
<name>A0A3S4Y9F0_9SPHI</name>